<name>A0ABY9PWC4_SERFO</name>
<feature type="compositionally biased region" description="Basic residues" evidence="1">
    <location>
        <begin position="236"/>
        <end position="249"/>
    </location>
</feature>
<gene>
    <name evidence="2" type="primary">gpM</name>
    <name evidence="2" type="ORF">RFB13_12015</name>
</gene>
<dbReference type="EMBL" id="CP133586">
    <property type="protein sequence ID" value="WMT16995.1"/>
    <property type="molecule type" value="Genomic_DNA"/>
</dbReference>
<dbReference type="Pfam" id="PF05944">
    <property type="entry name" value="Phage_term_smal"/>
    <property type="match status" value="1"/>
</dbReference>
<evidence type="ECO:0000313" key="2">
    <source>
        <dbReference type="EMBL" id="WMT16995.1"/>
    </source>
</evidence>
<evidence type="ECO:0000313" key="3">
    <source>
        <dbReference type="Proteomes" id="UP001235341"/>
    </source>
</evidence>
<evidence type="ECO:0000256" key="1">
    <source>
        <dbReference type="SAM" id="MobiDB-lite"/>
    </source>
</evidence>
<reference evidence="2 3" key="1">
    <citation type="submission" date="2023-08" db="EMBL/GenBank/DDBJ databases">
        <title>Complete Genome and Methylome dissection of Serratia fonticola NEB369.</title>
        <authorList>
            <person name="Fomenkov A."/>
            <person name="Roberts R.D."/>
        </authorList>
    </citation>
    <scope>NUCLEOTIDE SEQUENCE [LARGE SCALE GENOMIC DNA]</scope>
    <source>
        <strain evidence="2 3">NEB369</strain>
    </source>
</reference>
<dbReference type="InterPro" id="IPR010270">
    <property type="entry name" value="Phage_P2_GpM"/>
</dbReference>
<dbReference type="Proteomes" id="UP001235341">
    <property type="component" value="Chromosome"/>
</dbReference>
<sequence>MTSPAQRHMMRVSAMEAAQRVDDPLRHANAYEQMLVKLAADRAKLKQIYSVERKADHKRAMLPAYGPWVAGVLAEGRGAQDDILMTVMQWRLDADDIPGALVIAPYALQYKLATPNNKRPAPYLLVEDVALSAERCRKAGTPVAISDLLATLELVGDADMPEEVRAKLHKVIGLMFSEVGNFAQALEHLNTAMRKDKAAGVKKEIQRCESALKPKPAPAAKRTTARPRKTAATPAKRGRPPTKAKKVAG</sequence>
<proteinExistence type="predicted"/>
<protein>
    <submittedName>
        <fullName evidence="2">Phage terminase small subunit</fullName>
    </submittedName>
</protein>
<organism evidence="2 3">
    <name type="scientific">Serratia fonticola</name>
    <dbReference type="NCBI Taxonomy" id="47917"/>
    <lineage>
        <taxon>Bacteria</taxon>
        <taxon>Pseudomonadati</taxon>
        <taxon>Pseudomonadota</taxon>
        <taxon>Gammaproteobacteria</taxon>
        <taxon>Enterobacterales</taxon>
        <taxon>Yersiniaceae</taxon>
        <taxon>Serratia</taxon>
    </lineage>
</organism>
<accession>A0ABY9PWC4</accession>
<keyword evidence="3" id="KW-1185">Reference proteome</keyword>
<dbReference type="RefSeq" id="WP_309206596.1">
    <property type="nucleotide sequence ID" value="NZ_CP133586.1"/>
</dbReference>
<feature type="region of interest" description="Disordered" evidence="1">
    <location>
        <begin position="207"/>
        <end position="249"/>
    </location>
</feature>